<evidence type="ECO:0000256" key="2">
    <source>
        <dbReference type="ARBA" id="ARBA00022692"/>
    </source>
</evidence>
<evidence type="ECO:0000256" key="4">
    <source>
        <dbReference type="ARBA" id="ARBA00023136"/>
    </source>
</evidence>
<comment type="caution">
    <text evidence="6">The sequence shown here is derived from an EMBL/GenBank/DDBJ whole genome shotgun (WGS) entry which is preliminary data.</text>
</comment>
<comment type="subcellular location">
    <subcellularLocation>
        <location evidence="1">Membrane</location>
        <topology evidence="1">Multi-pass membrane protein</topology>
    </subcellularLocation>
</comment>
<keyword evidence="3 5" id="KW-1133">Transmembrane helix</keyword>
<dbReference type="AlphaFoldDB" id="A0A939K0Q8"/>
<keyword evidence="4 5" id="KW-0472">Membrane</keyword>
<dbReference type="InterPro" id="IPR016944">
    <property type="entry name" value="UCP030066"/>
</dbReference>
<dbReference type="PIRSF" id="PIRSF030066">
    <property type="entry name" value="UCP030066"/>
    <property type="match status" value="1"/>
</dbReference>
<feature type="transmembrane region" description="Helical" evidence="5">
    <location>
        <begin position="73"/>
        <end position="92"/>
    </location>
</feature>
<proteinExistence type="predicted"/>
<sequence>MNKRYNLIYWVATGLLAVGMVAQGVAQVVHTAGYAAIMTHLGYPLYFLTIIGTGKLLGTVAILLPGFQLLKEWAYAGFFFVMSGAATSHLATGESVTAVLPSLVLLSLIVVSWQFRPADRKVSSLNPFQRDEQATVSTAA</sequence>
<dbReference type="EMBL" id="JAFMYV010000003">
    <property type="protein sequence ID" value="MBO0936352.1"/>
    <property type="molecule type" value="Genomic_DNA"/>
</dbReference>
<dbReference type="Proteomes" id="UP000664034">
    <property type="component" value="Unassembled WGS sequence"/>
</dbReference>
<feature type="transmembrane region" description="Helical" evidence="5">
    <location>
        <begin position="45"/>
        <end position="66"/>
    </location>
</feature>
<accession>A0A939K0Q8</accession>
<reference evidence="6" key="1">
    <citation type="submission" date="2021-03" db="EMBL/GenBank/DDBJ databases">
        <title>Fibrella sp. HMF5335 genome sequencing and assembly.</title>
        <authorList>
            <person name="Kang H."/>
            <person name="Kim H."/>
            <person name="Bae S."/>
            <person name="Joh K."/>
        </authorList>
    </citation>
    <scope>NUCLEOTIDE SEQUENCE</scope>
    <source>
        <strain evidence="6">HMF5335</strain>
    </source>
</reference>
<evidence type="ECO:0000256" key="1">
    <source>
        <dbReference type="ARBA" id="ARBA00004141"/>
    </source>
</evidence>
<evidence type="ECO:0000313" key="7">
    <source>
        <dbReference type="Proteomes" id="UP000664034"/>
    </source>
</evidence>
<keyword evidence="7" id="KW-1185">Reference proteome</keyword>
<gene>
    <name evidence="6" type="ORF">J2I47_07310</name>
</gene>
<keyword evidence="2 5" id="KW-0812">Transmembrane</keyword>
<evidence type="ECO:0000256" key="5">
    <source>
        <dbReference type="SAM" id="Phobius"/>
    </source>
</evidence>
<evidence type="ECO:0000313" key="6">
    <source>
        <dbReference type="EMBL" id="MBO0936352.1"/>
    </source>
</evidence>
<dbReference type="GO" id="GO:0016020">
    <property type="term" value="C:membrane"/>
    <property type="evidence" value="ECO:0007669"/>
    <property type="project" value="UniProtKB-SubCell"/>
</dbReference>
<dbReference type="Pfam" id="PF13564">
    <property type="entry name" value="DoxX_2"/>
    <property type="match status" value="1"/>
</dbReference>
<evidence type="ECO:0000256" key="3">
    <source>
        <dbReference type="ARBA" id="ARBA00022989"/>
    </source>
</evidence>
<dbReference type="RefSeq" id="WP_207363919.1">
    <property type="nucleotide sequence ID" value="NZ_JAFMYV010000003.1"/>
</dbReference>
<feature type="transmembrane region" description="Helical" evidence="5">
    <location>
        <begin position="98"/>
        <end position="115"/>
    </location>
</feature>
<name>A0A939K0Q8_9BACT</name>
<dbReference type="InterPro" id="IPR032808">
    <property type="entry name" value="DoxX"/>
</dbReference>
<protein>
    <submittedName>
        <fullName evidence="6">DoxX family protein</fullName>
    </submittedName>
</protein>
<organism evidence="6 7">
    <name type="scientific">Fibrella rubiginis</name>
    <dbReference type="NCBI Taxonomy" id="2817060"/>
    <lineage>
        <taxon>Bacteria</taxon>
        <taxon>Pseudomonadati</taxon>
        <taxon>Bacteroidota</taxon>
        <taxon>Cytophagia</taxon>
        <taxon>Cytophagales</taxon>
        <taxon>Spirosomataceae</taxon>
        <taxon>Fibrella</taxon>
    </lineage>
</organism>